<accession>A0A1C1CIA9</accession>
<proteinExistence type="predicted"/>
<feature type="region of interest" description="Disordered" evidence="1">
    <location>
        <begin position="170"/>
        <end position="233"/>
    </location>
</feature>
<protein>
    <submittedName>
        <fullName evidence="2">Uncharacterized protein</fullName>
    </submittedName>
</protein>
<feature type="compositionally biased region" description="Basic and acidic residues" evidence="1">
    <location>
        <begin position="213"/>
        <end position="233"/>
    </location>
</feature>
<dbReference type="AlphaFoldDB" id="A0A1C1CIA9"/>
<comment type="caution">
    <text evidence="2">The sequence shown here is derived from an EMBL/GenBank/DDBJ whole genome shotgun (WGS) entry which is preliminary data.</text>
</comment>
<dbReference type="EMBL" id="LGRB01000012">
    <property type="protein sequence ID" value="OCT48171.1"/>
    <property type="molecule type" value="Genomic_DNA"/>
</dbReference>
<organism evidence="2 3">
    <name type="scientific">Cladophialophora carrionii</name>
    <dbReference type="NCBI Taxonomy" id="86049"/>
    <lineage>
        <taxon>Eukaryota</taxon>
        <taxon>Fungi</taxon>
        <taxon>Dikarya</taxon>
        <taxon>Ascomycota</taxon>
        <taxon>Pezizomycotina</taxon>
        <taxon>Eurotiomycetes</taxon>
        <taxon>Chaetothyriomycetidae</taxon>
        <taxon>Chaetothyriales</taxon>
        <taxon>Herpotrichiellaceae</taxon>
        <taxon>Cladophialophora</taxon>
    </lineage>
</organism>
<dbReference type="OrthoDB" id="4157211at2759"/>
<feature type="compositionally biased region" description="Basic residues" evidence="1">
    <location>
        <begin position="196"/>
        <end position="212"/>
    </location>
</feature>
<gene>
    <name evidence="2" type="ORF">CLCR_04191</name>
</gene>
<name>A0A1C1CIA9_9EURO</name>
<dbReference type="VEuPathDB" id="FungiDB:G647_08321"/>
<evidence type="ECO:0000313" key="3">
    <source>
        <dbReference type="Proteomes" id="UP000094526"/>
    </source>
</evidence>
<keyword evidence="3" id="KW-1185">Reference proteome</keyword>
<evidence type="ECO:0000256" key="1">
    <source>
        <dbReference type="SAM" id="MobiDB-lite"/>
    </source>
</evidence>
<feature type="compositionally biased region" description="Polar residues" evidence="1">
    <location>
        <begin position="184"/>
        <end position="194"/>
    </location>
</feature>
<reference evidence="3" key="1">
    <citation type="submission" date="2015-07" db="EMBL/GenBank/DDBJ databases">
        <authorList>
            <person name="Teixeira M.M."/>
            <person name="Souza R.C."/>
            <person name="Almeida L.G."/>
            <person name="Vicente V.A."/>
            <person name="de Hoog S."/>
            <person name="Bocca A.L."/>
            <person name="de Almeida S.R."/>
            <person name="Vasconcelos A.T."/>
            <person name="Felipe M.S."/>
        </authorList>
    </citation>
    <scope>NUCLEOTIDE SEQUENCE [LARGE SCALE GENOMIC DNA]</scope>
    <source>
        <strain evidence="3">KSF</strain>
    </source>
</reference>
<dbReference type="Proteomes" id="UP000094526">
    <property type="component" value="Unassembled WGS sequence"/>
</dbReference>
<feature type="region of interest" description="Disordered" evidence="1">
    <location>
        <begin position="308"/>
        <end position="329"/>
    </location>
</feature>
<dbReference type="VEuPathDB" id="FungiDB:CLCR_04191"/>
<evidence type="ECO:0000313" key="2">
    <source>
        <dbReference type="EMBL" id="OCT48171.1"/>
    </source>
</evidence>
<sequence>MDDNSDVSTGDHPQVSWIKVEITATRELEIPVENGLLLPPDAVRNLILNDLPDRGLALSSLRVAALPEDYENAGDLQVGSELITDELKAKVAFRMVTDRSPPAPTCESVYDTDDEDLATAGISTDLQAIIDKLRKKHAVQVAAGAKGQPNARAHRAAARNTARKLEELMRGNDLEPNNFALEPNNVTLKSNTAGNRVKKPRASSQKRHARQARHAEPVSKQESKRAPGGGPRDKAMAVHIHRLHTFTQRMGNDGIAAQLETFGRNEDFRTKKRLEKAAERRWKGKGGGLNEDKKVDLISEQLEKMLETEGKQADKKMNPVDKEVYDMEE</sequence>